<dbReference type="Gene3D" id="3.90.550.10">
    <property type="entry name" value="Spore Coat Polysaccharide Biosynthesis Protein SpsA, Chain A"/>
    <property type="match status" value="1"/>
</dbReference>
<organism evidence="2">
    <name type="scientific">marine sediment metagenome</name>
    <dbReference type="NCBI Taxonomy" id="412755"/>
    <lineage>
        <taxon>unclassified sequences</taxon>
        <taxon>metagenomes</taxon>
        <taxon>ecological metagenomes</taxon>
    </lineage>
</organism>
<evidence type="ECO:0000259" key="1">
    <source>
        <dbReference type="Pfam" id="PF00483"/>
    </source>
</evidence>
<evidence type="ECO:0000313" key="2">
    <source>
        <dbReference type="EMBL" id="KKN88946.1"/>
    </source>
</evidence>
<dbReference type="AlphaFoldDB" id="A0A0F9WRS9"/>
<dbReference type="EMBL" id="LAZR01000124">
    <property type="protein sequence ID" value="KKN88946.1"/>
    <property type="molecule type" value="Genomic_DNA"/>
</dbReference>
<dbReference type="SUPFAM" id="SSF53448">
    <property type="entry name" value="Nucleotide-diphospho-sugar transferases"/>
    <property type="match status" value="1"/>
</dbReference>
<gene>
    <name evidence="2" type="ORF">LCGC14_0243180</name>
</gene>
<dbReference type="InterPro" id="IPR029044">
    <property type="entry name" value="Nucleotide-diphossugar_trans"/>
</dbReference>
<sequence>MEFLIAFAIFGPVNTEIMTLLLMAAGSGSRYGKLKQFDDLGPNGEFLMEFAIYDAIQNNFEQIVVITKKENVEFLEEHLSKRIPSNIELNVLAQELTDLPDGVTFTGERKKPWGTAHAVWTARKVINGPFVVINADDFYGQSAYKKAADFMKSDNDDYALLGYTLKDTLSEHGSVSRGVCDVKGDNLVAVEERLKLVKKENNIVDEDTNLEFTGDEQASMNFWVCRPSIFDKIESEFRIFLKDDDRIANSELYIPFMIQEMLQANEIEVKCIPSGGDWFGVTYASDKEKAMNSLKEKSDSGKYPAPIWK</sequence>
<reference evidence="2" key="1">
    <citation type="journal article" date="2015" name="Nature">
        <title>Complex archaea that bridge the gap between prokaryotes and eukaryotes.</title>
        <authorList>
            <person name="Spang A."/>
            <person name="Saw J.H."/>
            <person name="Jorgensen S.L."/>
            <person name="Zaremba-Niedzwiedzka K."/>
            <person name="Martijn J."/>
            <person name="Lind A.E."/>
            <person name="van Eijk R."/>
            <person name="Schleper C."/>
            <person name="Guy L."/>
            <person name="Ettema T.J."/>
        </authorList>
    </citation>
    <scope>NUCLEOTIDE SEQUENCE</scope>
</reference>
<proteinExistence type="predicted"/>
<name>A0A0F9WRS9_9ZZZZ</name>
<feature type="domain" description="Nucleotidyl transferase" evidence="1">
    <location>
        <begin position="45"/>
        <end position="178"/>
    </location>
</feature>
<accession>A0A0F9WRS9</accession>
<protein>
    <recommendedName>
        <fullName evidence="1">Nucleotidyl transferase domain-containing protein</fullName>
    </recommendedName>
</protein>
<dbReference type="InterPro" id="IPR005835">
    <property type="entry name" value="NTP_transferase_dom"/>
</dbReference>
<dbReference type="Pfam" id="PF00483">
    <property type="entry name" value="NTP_transferase"/>
    <property type="match status" value="1"/>
</dbReference>
<comment type="caution">
    <text evidence="2">The sequence shown here is derived from an EMBL/GenBank/DDBJ whole genome shotgun (WGS) entry which is preliminary data.</text>
</comment>